<dbReference type="NCBIfam" id="TIGR02898">
    <property type="entry name" value="spore_YhcN_YlaJ"/>
    <property type="match status" value="1"/>
</dbReference>
<feature type="chain" id="PRO_5045185047" evidence="1">
    <location>
        <begin position="30"/>
        <end position="162"/>
    </location>
</feature>
<dbReference type="Proteomes" id="UP001165962">
    <property type="component" value="Unassembled WGS sequence"/>
</dbReference>
<dbReference type="RefSeq" id="WP_166158064.1">
    <property type="nucleotide sequence ID" value="NZ_JAAOIW010000032.1"/>
</dbReference>
<dbReference type="Pfam" id="PF09580">
    <property type="entry name" value="Spore_YhcN_YlaJ"/>
    <property type="match status" value="1"/>
</dbReference>
<sequence>MTIRKCNIKEVATLLAIVLIMATGCTNNADNQVKQQGMRTQQVNNNNPPKVDNRIQIANQAAEKIVKLNSVKQANVVVTEKNAYVAVLVDTPQGELSHELEEQIAQQVRSSDSNIQNVYVSTNPEFVDRINRYVTDVREGRPVSGFFEEFTEIVKRIFPKAR</sequence>
<protein>
    <submittedName>
        <fullName evidence="2">YhcN/YlaJ family sporulation lipoprotein</fullName>
    </submittedName>
</protein>
<feature type="signal peptide" evidence="1">
    <location>
        <begin position="1"/>
        <end position="29"/>
    </location>
</feature>
<comment type="caution">
    <text evidence="2">The sequence shown here is derived from an EMBL/GenBank/DDBJ whole genome shotgun (WGS) entry which is preliminary data.</text>
</comment>
<evidence type="ECO:0000313" key="2">
    <source>
        <dbReference type="EMBL" id="NHN35365.1"/>
    </source>
</evidence>
<keyword evidence="2" id="KW-0449">Lipoprotein</keyword>
<name>A0ABX0JIR8_9BACL</name>
<dbReference type="InterPro" id="IPR019076">
    <property type="entry name" value="Spore_lipoprot_YhcN/YlaJ-like"/>
</dbReference>
<gene>
    <name evidence="2" type="ORF">G9U52_37305</name>
</gene>
<keyword evidence="3" id="KW-1185">Reference proteome</keyword>
<organism evidence="2 3">
    <name type="scientific">Paenibacillus agricola</name>
    <dbReference type="NCBI Taxonomy" id="2716264"/>
    <lineage>
        <taxon>Bacteria</taxon>
        <taxon>Bacillati</taxon>
        <taxon>Bacillota</taxon>
        <taxon>Bacilli</taxon>
        <taxon>Bacillales</taxon>
        <taxon>Paenibacillaceae</taxon>
        <taxon>Paenibacillus</taxon>
    </lineage>
</organism>
<dbReference type="PROSITE" id="PS51257">
    <property type="entry name" value="PROKAR_LIPOPROTEIN"/>
    <property type="match status" value="1"/>
</dbReference>
<proteinExistence type="predicted"/>
<keyword evidence="1" id="KW-0732">Signal</keyword>
<accession>A0ABX0JIR8</accession>
<dbReference type="EMBL" id="JAAOIW010000032">
    <property type="protein sequence ID" value="NHN35365.1"/>
    <property type="molecule type" value="Genomic_DNA"/>
</dbReference>
<dbReference type="InterPro" id="IPR014247">
    <property type="entry name" value="Spore_lipoprot_YhcN/YlaJ"/>
</dbReference>
<reference evidence="2" key="1">
    <citation type="submission" date="2020-03" db="EMBL/GenBank/DDBJ databases">
        <title>Draft sequencing of Paenibacilllus sp. S3N08.</title>
        <authorList>
            <person name="Kim D.-U."/>
        </authorList>
    </citation>
    <scope>NUCLEOTIDE SEQUENCE</scope>
    <source>
        <strain evidence="2">S3N08</strain>
    </source>
</reference>
<evidence type="ECO:0000313" key="3">
    <source>
        <dbReference type="Proteomes" id="UP001165962"/>
    </source>
</evidence>
<evidence type="ECO:0000256" key="1">
    <source>
        <dbReference type="SAM" id="SignalP"/>
    </source>
</evidence>